<evidence type="ECO:0000313" key="4">
    <source>
        <dbReference type="EMBL" id="VCT84352.1"/>
    </source>
</evidence>
<proteinExistence type="predicted"/>
<reference evidence="3" key="3">
    <citation type="submission" date="2022-10" db="EMBL/GenBank/DDBJ databases">
        <authorList>
            <person name="Aires J."/>
            <person name="Mesa V."/>
        </authorList>
    </citation>
    <scope>NUCLEOTIDE SEQUENCE</scope>
    <source>
        <strain evidence="3">Clostridium neonatale JD116</strain>
    </source>
</reference>
<dbReference type="InterPro" id="IPR001584">
    <property type="entry name" value="Integrase_cat-core"/>
</dbReference>
<name>A0A653ARE6_9CLOT</name>
<dbReference type="Proteomes" id="UP001189143">
    <property type="component" value="Unassembled WGS sequence"/>
</dbReference>
<evidence type="ECO:0000313" key="3">
    <source>
        <dbReference type="EMBL" id="CAI3630509.1"/>
    </source>
</evidence>
<gene>
    <name evidence="3" type="ORF">CNEO2_440050</name>
    <name evidence="2" type="ORF">CNEO_10391</name>
    <name evidence="4" type="ORF">CNEONATNEC25_01952</name>
</gene>
<feature type="domain" description="Integrase catalytic" evidence="1">
    <location>
        <begin position="20"/>
        <end position="193"/>
    </location>
</feature>
<protein>
    <submittedName>
        <fullName evidence="3">DDE_Tnp_IS240 domain-containing protein</fullName>
    </submittedName>
</protein>
<dbReference type="EMBL" id="CAKJVE010000001">
    <property type="protein sequence ID" value="CAG9701920.1"/>
    <property type="molecule type" value="Genomic_DNA"/>
</dbReference>
<dbReference type="GO" id="GO:0015074">
    <property type="term" value="P:DNA integration"/>
    <property type="evidence" value="ECO:0007669"/>
    <property type="project" value="InterPro"/>
</dbReference>
<dbReference type="Proteomes" id="UP000789738">
    <property type="component" value="Unassembled WGS sequence"/>
</dbReference>
<evidence type="ECO:0000313" key="2">
    <source>
        <dbReference type="EMBL" id="CAG9701920.1"/>
    </source>
</evidence>
<dbReference type="SUPFAM" id="SSF53098">
    <property type="entry name" value="Ribonuclease H-like"/>
    <property type="match status" value="1"/>
</dbReference>
<dbReference type="Proteomes" id="UP000431451">
    <property type="component" value="Unassembled WGS sequence"/>
</dbReference>
<dbReference type="EMBL" id="UWJD01000001">
    <property type="protein sequence ID" value="VCT84352.1"/>
    <property type="molecule type" value="Genomic_DNA"/>
</dbReference>
<evidence type="ECO:0000259" key="1">
    <source>
        <dbReference type="PROSITE" id="PS50994"/>
    </source>
</evidence>
<accession>A0A653ARE6</accession>
<dbReference type="AlphaFoldDB" id="A0A653ARE6"/>
<dbReference type="EMBL" id="CAMTCP010000242">
    <property type="protein sequence ID" value="CAI3630509.1"/>
    <property type="molecule type" value="Genomic_DNA"/>
</dbReference>
<dbReference type="RefSeq" id="WP_376740893.1">
    <property type="nucleotide sequence ID" value="NZ_CAMRXC010000228.1"/>
</dbReference>
<organism evidence="4 5">
    <name type="scientific">Clostridium neonatale</name>
    <dbReference type="NCBI Taxonomy" id="137838"/>
    <lineage>
        <taxon>Bacteria</taxon>
        <taxon>Bacillati</taxon>
        <taxon>Bacillota</taxon>
        <taxon>Clostridia</taxon>
        <taxon>Eubacteriales</taxon>
        <taxon>Clostridiaceae</taxon>
        <taxon>Clostridium</taxon>
    </lineage>
</organism>
<dbReference type="PROSITE" id="PS50994">
    <property type="entry name" value="INTEGRASE"/>
    <property type="match status" value="1"/>
</dbReference>
<reference evidence="4 5" key="1">
    <citation type="submission" date="2018-06" db="EMBL/GenBank/DDBJ databases">
        <authorList>
            <consortium name="IHU Genomes"/>
        </authorList>
    </citation>
    <scope>NUCLEOTIDE SEQUENCE [LARGE SCALE GENOMIC DNA]</scope>
    <source>
        <strain evidence="4 5">NEC25</strain>
    </source>
</reference>
<reference evidence="2" key="2">
    <citation type="submission" date="2021-10" db="EMBL/GenBank/DDBJ databases">
        <authorList>
            <person name="Mesa V."/>
        </authorList>
    </citation>
    <scope>NUCLEOTIDE SEQUENCE</scope>
    <source>
        <strain evidence="2">CC3_PB</strain>
    </source>
</reference>
<dbReference type="InterPro" id="IPR012337">
    <property type="entry name" value="RNaseH-like_sf"/>
</dbReference>
<sequence>MVANYALTAASVIKPFIDTFDYKPSKILAADETYIKVKGIKYYVWIVMDACKKSILGYQVFDTRAVGPCILAMRMSFEKFKIFPNNALKFIADGYSAYPLAKLQFELEENKHFDLTQVIGLTNDDPVSEEYRWVTQVVERLNRTYKSSYRVTCGYGSDDGAIYGFSLWVAYYNFLRPHPYNYWRPLNELTQLKDADNMPTKWQILISLRQQTILNMQESKCS</sequence>
<evidence type="ECO:0000313" key="5">
    <source>
        <dbReference type="Proteomes" id="UP000431451"/>
    </source>
</evidence>